<dbReference type="RefSeq" id="WP_036064747.1">
    <property type="nucleotide sequence ID" value="NZ_AODD01000002.1"/>
</dbReference>
<gene>
    <name evidence="1" type="ORF">PGRAN_02560</name>
</gene>
<evidence type="ECO:0000313" key="1">
    <source>
        <dbReference type="EMBL" id="EUJ24741.1"/>
    </source>
</evidence>
<dbReference type="STRING" id="1265819.PGRAN_02560"/>
<dbReference type="EMBL" id="AODD01000002">
    <property type="protein sequence ID" value="EUJ24741.1"/>
    <property type="molecule type" value="Genomic_DNA"/>
</dbReference>
<sequence length="92" mass="10826">MNAKEVRALMLTSVDEIVEETTEACAKLARKGKTSLKVRKYGFEDMLRTNEHQLKILNKLRELGFEAEHIRESGQFWDSYLYVSWKEQENES</sequence>
<dbReference type="PATRIC" id="fig|1265819.5.peg.504"/>
<keyword evidence="2" id="KW-1185">Reference proteome</keyword>
<proteinExistence type="predicted"/>
<organism evidence="1 2">
    <name type="scientific">Listeria grandensis FSL F6-0971</name>
    <dbReference type="NCBI Taxonomy" id="1265819"/>
    <lineage>
        <taxon>Bacteria</taxon>
        <taxon>Bacillati</taxon>
        <taxon>Bacillota</taxon>
        <taxon>Bacilli</taxon>
        <taxon>Bacillales</taxon>
        <taxon>Listeriaceae</taxon>
        <taxon>Listeria</taxon>
    </lineage>
</organism>
<accession>W7BNW7</accession>
<comment type="caution">
    <text evidence="1">The sequence shown here is derived from an EMBL/GenBank/DDBJ whole genome shotgun (WGS) entry which is preliminary data.</text>
</comment>
<evidence type="ECO:0000313" key="2">
    <source>
        <dbReference type="Proteomes" id="UP000019253"/>
    </source>
</evidence>
<dbReference type="OrthoDB" id="9930725at2"/>
<dbReference type="AlphaFoldDB" id="W7BNW7"/>
<name>W7BNW7_9LIST</name>
<dbReference type="Proteomes" id="UP000019253">
    <property type="component" value="Unassembled WGS sequence"/>
</dbReference>
<reference evidence="1 2" key="1">
    <citation type="journal article" date="2014" name="Int. J. Syst. Evol. Microbiol.">
        <title>Listeria floridensis sp. nov., Listeria aquatica sp. nov., Listeria cornellensis sp. nov., Listeria riparia sp. nov. and Listeria grandensis sp. nov., from agricultural and natural environments.</title>
        <authorList>
            <person name="den Bakker H.C."/>
            <person name="Warchocki S."/>
            <person name="Wright E.M."/>
            <person name="Allred A.F."/>
            <person name="Ahlstrom C."/>
            <person name="Manuel C.S."/>
            <person name="Stasiewicz M.J."/>
            <person name="Burrell A."/>
            <person name="Roof S."/>
            <person name="Strawn L."/>
            <person name="Fortes E.D."/>
            <person name="Nightingale K.K."/>
            <person name="Kephart D."/>
            <person name="Wiedmann M."/>
        </authorList>
    </citation>
    <scope>NUCLEOTIDE SEQUENCE [LARGE SCALE GENOMIC DNA]</scope>
    <source>
        <strain evidence="2">FSL F6-971</strain>
    </source>
</reference>
<protein>
    <submittedName>
        <fullName evidence="1">Uncharacterized protein</fullName>
    </submittedName>
</protein>